<dbReference type="InterPro" id="IPR001867">
    <property type="entry name" value="OmpR/PhoB-type_DNA-bd"/>
</dbReference>
<evidence type="ECO:0000256" key="2">
    <source>
        <dbReference type="ARBA" id="ARBA00023012"/>
    </source>
</evidence>
<protein>
    <submittedName>
        <fullName evidence="8">Alkaline phosphatase synthesis transcriptional regulatory protein PhoP</fullName>
    </submittedName>
</protein>
<dbReference type="Pfam" id="PF00072">
    <property type="entry name" value="Response_reg"/>
    <property type="match status" value="1"/>
</dbReference>
<dbReference type="SUPFAM" id="SSF46894">
    <property type="entry name" value="C-terminal effector domain of the bipartite response regulators"/>
    <property type="match status" value="1"/>
</dbReference>
<dbReference type="InterPro" id="IPR036388">
    <property type="entry name" value="WH-like_DNA-bd_sf"/>
</dbReference>
<keyword evidence="2" id="KW-0902">Two-component regulatory system</keyword>
<dbReference type="PANTHER" id="PTHR48111">
    <property type="entry name" value="REGULATOR OF RPOS"/>
    <property type="match status" value="1"/>
</dbReference>
<dbReference type="EMBL" id="CAXJRC010000041">
    <property type="protein sequence ID" value="CAL2107580.1"/>
    <property type="molecule type" value="Genomic_DNA"/>
</dbReference>
<evidence type="ECO:0000256" key="5">
    <source>
        <dbReference type="PROSITE-ProRule" id="PRU01091"/>
    </source>
</evidence>
<dbReference type="InterPro" id="IPR011006">
    <property type="entry name" value="CheY-like_superfamily"/>
</dbReference>
<keyword evidence="3 5" id="KW-0238">DNA-binding</keyword>
<proteinExistence type="predicted"/>
<evidence type="ECO:0000256" key="4">
    <source>
        <dbReference type="PROSITE-ProRule" id="PRU00169"/>
    </source>
</evidence>
<sequence>MKKVLIIEDDASIAQLLEIHLKDLGYTIVKAFEGDKGLDIALKEEFSLVVLDITLPKLDGVEVCKQIRLVKQTPIIMLTAKTEELDKVLSLELGADDYMTKPFSVREFIARVKAVTRRFDNARNNKKIVQINNELTFKELFINKEKRKVLIKNKEVSLSPKEFELLVLMASNPGKVYSREKLLELVWGYDFEGYRHTVNSHINRLRSKIEEDMINPKFIRTSWGVGYKFNEELIIPTYEKTQNGIE</sequence>
<gene>
    <name evidence="8" type="primary">phoP</name>
    <name evidence="8" type="ORF">T190115A13A_40102</name>
</gene>
<dbReference type="InterPro" id="IPR016032">
    <property type="entry name" value="Sig_transdc_resp-reg_C-effctor"/>
</dbReference>
<dbReference type="InterPro" id="IPR001789">
    <property type="entry name" value="Sig_transdc_resp-reg_receiver"/>
</dbReference>
<dbReference type="SUPFAM" id="SSF52172">
    <property type="entry name" value="CheY-like"/>
    <property type="match status" value="1"/>
</dbReference>
<feature type="DNA-binding region" description="OmpR/PhoB-type" evidence="5">
    <location>
        <begin position="132"/>
        <end position="231"/>
    </location>
</feature>
<dbReference type="PROSITE" id="PS50110">
    <property type="entry name" value="RESPONSE_REGULATORY"/>
    <property type="match status" value="1"/>
</dbReference>
<evidence type="ECO:0000313" key="8">
    <source>
        <dbReference type="EMBL" id="CAL2107580.1"/>
    </source>
</evidence>
<feature type="modified residue" description="4-aspartylphosphate" evidence="4">
    <location>
        <position position="52"/>
    </location>
</feature>
<evidence type="ECO:0000256" key="3">
    <source>
        <dbReference type="ARBA" id="ARBA00023125"/>
    </source>
</evidence>
<dbReference type="Gene3D" id="3.40.50.2300">
    <property type="match status" value="1"/>
</dbReference>
<dbReference type="PROSITE" id="PS51755">
    <property type="entry name" value="OMPR_PHOB"/>
    <property type="match status" value="1"/>
</dbReference>
<organism evidence="8 9">
    <name type="scientific">Tenacibaculum vairaonense</name>
    <dbReference type="NCBI Taxonomy" id="3137860"/>
    <lineage>
        <taxon>Bacteria</taxon>
        <taxon>Pseudomonadati</taxon>
        <taxon>Bacteroidota</taxon>
        <taxon>Flavobacteriia</taxon>
        <taxon>Flavobacteriales</taxon>
        <taxon>Flavobacteriaceae</taxon>
        <taxon>Tenacibaculum</taxon>
    </lineage>
</organism>
<feature type="domain" description="Response regulatory" evidence="6">
    <location>
        <begin position="3"/>
        <end position="116"/>
    </location>
</feature>
<evidence type="ECO:0000259" key="6">
    <source>
        <dbReference type="PROSITE" id="PS50110"/>
    </source>
</evidence>
<evidence type="ECO:0000259" key="7">
    <source>
        <dbReference type="PROSITE" id="PS51755"/>
    </source>
</evidence>
<dbReference type="CDD" id="cd00383">
    <property type="entry name" value="trans_reg_C"/>
    <property type="match status" value="1"/>
</dbReference>
<dbReference type="SMART" id="SM00448">
    <property type="entry name" value="REC"/>
    <property type="match status" value="1"/>
</dbReference>
<dbReference type="Pfam" id="PF00486">
    <property type="entry name" value="Trans_reg_C"/>
    <property type="match status" value="1"/>
</dbReference>
<name>A0ABM9PPA5_9FLAO</name>
<dbReference type="PANTHER" id="PTHR48111:SF40">
    <property type="entry name" value="PHOSPHATE REGULON TRANSCRIPTIONAL REGULATORY PROTEIN PHOB"/>
    <property type="match status" value="1"/>
</dbReference>
<dbReference type="Gene3D" id="1.10.10.10">
    <property type="entry name" value="Winged helix-like DNA-binding domain superfamily/Winged helix DNA-binding domain"/>
    <property type="match status" value="1"/>
</dbReference>
<feature type="domain" description="OmpR/PhoB-type" evidence="7">
    <location>
        <begin position="132"/>
        <end position="231"/>
    </location>
</feature>
<reference evidence="8 9" key="1">
    <citation type="submission" date="2024-05" db="EMBL/GenBank/DDBJ databases">
        <authorList>
            <person name="Duchaud E."/>
        </authorList>
    </citation>
    <scope>NUCLEOTIDE SEQUENCE [LARGE SCALE GENOMIC DNA]</scope>
    <source>
        <strain evidence="8">Ena-SAMPLE-TAB-13-05-2024-13:56:06:370-140305</strain>
    </source>
</reference>
<dbReference type="RefSeq" id="WP_348706266.1">
    <property type="nucleotide sequence ID" value="NZ_CAXIYA010000037.1"/>
</dbReference>
<dbReference type="Proteomes" id="UP001497602">
    <property type="component" value="Unassembled WGS sequence"/>
</dbReference>
<dbReference type="InterPro" id="IPR039420">
    <property type="entry name" value="WalR-like"/>
</dbReference>
<keyword evidence="9" id="KW-1185">Reference proteome</keyword>
<dbReference type="Gene3D" id="6.10.250.690">
    <property type="match status" value="1"/>
</dbReference>
<accession>A0ABM9PPA5</accession>
<dbReference type="SMART" id="SM00862">
    <property type="entry name" value="Trans_reg_C"/>
    <property type="match status" value="1"/>
</dbReference>
<evidence type="ECO:0000256" key="1">
    <source>
        <dbReference type="ARBA" id="ARBA00022553"/>
    </source>
</evidence>
<keyword evidence="1 4" id="KW-0597">Phosphoprotein</keyword>
<evidence type="ECO:0000313" key="9">
    <source>
        <dbReference type="Proteomes" id="UP001497602"/>
    </source>
</evidence>
<comment type="caution">
    <text evidence="8">The sequence shown here is derived from an EMBL/GenBank/DDBJ whole genome shotgun (WGS) entry which is preliminary data.</text>
</comment>